<protein>
    <recommendedName>
        <fullName evidence="3">3'-5' exonuclease domain-containing protein</fullName>
    </recommendedName>
</protein>
<dbReference type="OMA" id="IQISTMK"/>
<accession>A0A5K1VUH5</accession>
<dbReference type="InterPro" id="IPR012337">
    <property type="entry name" value="RNaseH-like_sf"/>
</dbReference>
<dbReference type="GO" id="GO:0005634">
    <property type="term" value="C:nucleus"/>
    <property type="evidence" value="ECO:0007669"/>
    <property type="project" value="TreeGrafter"/>
</dbReference>
<dbReference type="VEuPathDB" id="AmoebaDB:KM1_033030"/>
<evidence type="ECO:0000256" key="1">
    <source>
        <dbReference type="ARBA" id="ARBA00022722"/>
    </source>
</evidence>
<dbReference type="VEuPathDB" id="AmoebaDB:EHI8A_011860"/>
<gene>
    <name evidence="4" type="ORF">CL6EHI_148670</name>
</gene>
<dbReference type="VEuPathDB" id="AmoebaDB:EHI5A_030310"/>
<evidence type="ECO:0000313" key="4">
    <source>
        <dbReference type="EMBL" id="GAT91706.1"/>
    </source>
</evidence>
<dbReference type="GO" id="GO:0006139">
    <property type="term" value="P:nucleobase-containing compound metabolic process"/>
    <property type="evidence" value="ECO:0007669"/>
    <property type="project" value="InterPro"/>
</dbReference>
<dbReference type="GO" id="GO:0003676">
    <property type="term" value="F:nucleic acid binding"/>
    <property type="evidence" value="ECO:0007669"/>
    <property type="project" value="InterPro"/>
</dbReference>
<dbReference type="Pfam" id="PF01612">
    <property type="entry name" value="DNA_pol_A_exo1"/>
    <property type="match status" value="1"/>
</dbReference>
<evidence type="ECO:0000256" key="2">
    <source>
        <dbReference type="ARBA" id="ARBA00022801"/>
    </source>
</evidence>
<keyword evidence="2" id="KW-0378">Hydrolase</keyword>
<organism evidence="4 5">
    <name type="scientific">Entamoeba histolytica</name>
    <dbReference type="NCBI Taxonomy" id="5759"/>
    <lineage>
        <taxon>Eukaryota</taxon>
        <taxon>Amoebozoa</taxon>
        <taxon>Evosea</taxon>
        <taxon>Archamoebae</taxon>
        <taxon>Mastigamoebida</taxon>
        <taxon>Entamoebidae</taxon>
        <taxon>Entamoeba</taxon>
    </lineage>
</organism>
<dbReference type="CDD" id="cd06141">
    <property type="entry name" value="WRN_exo"/>
    <property type="match status" value="1"/>
</dbReference>
<evidence type="ECO:0000313" key="5">
    <source>
        <dbReference type="Proteomes" id="UP000078387"/>
    </source>
</evidence>
<dbReference type="InterPro" id="IPR036397">
    <property type="entry name" value="RNaseH_sf"/>
</dbReference>
<name>A0A5K1VUH5_ENTHI</name>
<dbReference type="SUPFAM" id="SSF53098">
    <property type="entry name" value="Ribonuclease H-like"/>
    <property type="match status" value="1"/>
</dbReference>
<dbReference type="PANTHER" id="PTHR13620">
    <property type="entry name" value="3-5 EXONUCLEASE"/>
    <property type="match status" value="1"/>
</dbReference>
<dbReference type="PANTHER" id="PTHR13620:SF104">
    <property type="entry name" value="EXONUCLEASE 3'-5' DOMAIN-CONTAINING PROTEIN 2"/>
    <property type="match status" value="1"/>
</dbReference>
<evidence type="ECO:0000259" key="3">
    <source>
        <dbReference type="SMART" id="SM00474"/>
    </source>
</evidence>
<dbReference type="EMBL" id="BDEQ01000001">
    <property type="protein sequence ID" value="GAT91706.1"/>
    <property type="molecule type" value="Genomic_DNA"/>
</dbReference>
<dbReference type="VEuPathDB" id="AmoebaDB:EHI7A_014500"/>
<dbReference type="AlphaFoldDB" id="A0A5K1VUH5"/>
<dbReference type="GO" id="GO:0008408">
    <property type="term" value="F:3'-5' exonuclease activity"/>
    <property type="evidence" value="ECO:0007669"/>
    <property type="project" value="InterPro"/>
</dbReference>
<feature type="domain" description="3'-5' exonuclease" evidence="3">
    <location>
        <begin position="8"/>
        <end position="171"/>
    </location>
</feature>
<dbReference type="Gene3D" id="3.30.420.10">
    <property type="entry name" value="Ribonuclease H-like superfamily/Ribonuclease H"/>
    <property type="match status" value="1"/>
</dbReference>
<dbReference type="GO" id="GO:0005737">
    <property type="term" value="C:cytoplasm"/>
    <property type="evidence" value="ECO:0007669"/>
    <property type="project" value="TreeGrafter"/>
</dbReference>
<dbReference type="InterPro" id="IPR051132">
    <property type="entry name" value="3-5_Exonuclease_domain"/>
</dbReference>
<dbReference type="InterPro" id="IPR002562">
    <property type="entry name" value="3'-5'_exonuclease_dom"/>
</dbReference>
<dbReference type="VEuPathDB" id="AmoebaDB:EHI_148670"/>
<dbReference type="Proteomes" id="UP000078387">
    <property type="component" value="Unassembled WGS sequence"/>
</dbReference>
<dbReference type="SMART" id="SM00474">
    <property type="entry name" value="35EXOc"/>
    <property type="match status" value="1"/>
</dbReference>
<sequence>MSFSSVKVHYCRYMQDWDKISDRICKNNYVGFDVEYVDKTPATIQLSSPTEAFVLHVFHYKELPKTLVQLLENDGIIKIGVGVKDDLKKIDDKYKTHCQGGLDIGWTAYLIGAVSEYRGIDYLGEKLLGEKKLGGFATWGIGRLEKKQIDYAAKDAWIGVCVAEKIYNESLTTKEKKRCNITDWVKDMAASKIDVLDYCDDEDKGVVTNTVVNENDVQGELRSIRKTKEYLSQLRKEEKAQLKQLEKVSEEKKPKKVDNKKGTKKEKDELVLNIFFDDE</sequence>
<reference evidence="4 5" key="1">
    <citation type="submission" date="2016-05" db="EMBL/GenBank/DDBJ databases">
        <title>First whole genome sequencing of Entamoeba histolytica HM1:IMSS-clone-6.</title>
        <authorList>
            <person name="Mukherjee Avik.K."/>
            <person name="Izumyama S."/>
            <person name="Nakada-Tsukui K."/>
            <person name="Nozaki T."/>
        </authorList>
    </citation>
    <scope>NUCLEOTIDE SEQUENCE [LARGE SCALE GENOMIC DNA]</scope>
    <source>
        <strain evidence="4 5">HM1:IMSS clone 6</strain>
    </source>
</reference>
<proteinExistence type="predicted"/>
<keyword evidence="1" id="KW-0540">Nuclease</keyword>
<comment type="caution">
    <text evidence="4">The sequence shown here is derived from an EMBL/GenBank/DDBJ whole genome shotgun (WGS) entry which is preliminary data.</text>
</comment>